<dbReference type="PANTHER" id="PTHR43791">
    <property type="entry name" value="PERMEASE-RELATED"/>
    <property type="match status" value="1"/>
</dbReference>
<protein>
    <recommendedName>
        <fullName evidence="10">Major facilitator superfamily (MFS) profile domain-containing protein</fullName>
    </recommendedName>
</protein>
<keyword evidence="5 7" id="KW-0472">Membrane</keyword>
<sequence>MVSEKAVDSAKNLIVTNVVSPEELKDVDQGFGYALETDGVVLDPEFEKKVVRKIDWYILPMMCILMSCQLMDKSTNSYASITGLRTDLNMSSKTYSWVGSSFYLGYLGFCYPASMLLQRFPLSKTLGCAVIAWGVVICCHGATQSSSTFLLCRTLLGVCESFMDPAYMIMTSQWYKQEEQYRRCGYWLGFQGFGTMLGSLIAYGFYTHKNDFSTSPWRYLYVVTGVITIFFGILSIIHIPDIPVKAWFLNDEEKKYVVERIRGNRTGFGNQHFKMAQLKEAACDITTYLFFFYMFGYGIPNGSIGNFSSILLSTGFGFSTEQSLLLNMVGSGIDIIFPLAFAYVNFYLIKSRLLVCFFINSLVFTGLCLLAFAPSRGAQLAGFFLSYLTTASWACMSSVVSSNVAGHTKKITANTLFLIGFSTGNIIGPQAFLGSEAPVYITAKRTMVGTYVISATVPLILYVIYYLRNKKKDSKLLEQVDDDTLLAFGDLTDKTNPIFKYVI</sequence>
<dbReference type="InterPro" id="IPR036259">
    <property type="entry name" value="MFS_trans_sf"/>
</dbReference>
<comment type="caution">
    <text evidence="8">The sequence shown here is derived from an EMBL/GenBank/DDBJ whole genome shotgun (WGS) entry which is preliminary data.</text>
</comment>
<evidence type="ECO:0000256" key="5">
    <source>
        <dbReference type="ARBA" id="ARBA00023136"/>
    </source>
</evidence>
<feature type="transmembrane region" description="Helical" evidence="7">
    <location>
        <begin position="285"/>
        <end position="304"/>
    </location>
</feature>
<feature type="transmembrane region" description="Helical" evidence="7">
    <location>
        <begin position="187"/>
        <end position="206"/>
    </location>
</feature>
<name>A0A9P8NSW1_9ASCO</name>
<evidence type="ECO:0000313" key="9">
    <source>
        <dbReference type="Proteomes" id="UP000788993"/>
    </source>
</evidence>
<comment type="subcellular location">
    <subcellularLocation>
        <location evidence="1">Membrane</location>
        <topology evidence="1">Multi-pass membrane protein</topology>
    </subcellularLocation>
</comment>
<proteinExistence type="inferred from homology"/>
<feature type="transmembrane region" description="Helical" evidence="7">
    <location>
        <begin position="411"/>
        <end position="428"/>
    </location>
</feature>
<evidence type="ECO:0000256" key="1">
    <source>
        <dbReference type="ARBA" id="ARBA00004141"/>
    </source>
</evidence>
<reference evidence="8" key="2">
    <citation type="submission" date="2021-01" db="EMBL/GenBank/DDBJ databases">
        <authorList>
            <person name="Schikora-Tamarit M.A."/>
        </authorList>
    </citation>
    <scope>NUCLEOTIDE SEQUENCE</scope>
    <source>
        <strain evidence="8">NCAIM Y.01608</strain>
    </source>
</reference>
<evidence type="ECO:0000256" key="4">
    <source>
        <dbReference type="ARBA" id="ARBA00022989"/>
    </source>
</evidence>
<dbReference type="SUPFAM" id="SSF103473">
    <property type="entry name" value="MFS general substrate transporter"/>
    <property type="match status" value="1"/>
</dbReference>
<dbReference type="PANTHER" id="PTHR43791:SF1">
    <property type="entry name" value="ALLANTOATE PERMEASE"/>
    <property type="match status" value="1"/>
</dbReference>
<evidence type="ECO:0000256" key="6">
    <source>
        <dbReference type="ARBA" id="ARBA00037968"/>
    </source>
</evidence>
<dbReference type="AlphaFoldDB" id="A0A9P8NSW1"/>
<keyword evidence="9" id="KW-1185">Reference proteome</keyword>
<feature type="transmembrane region" description="Helical" evidence="7">
    <location>
        <begin position="380"/>
        <end position="399"/>
    </location>
</feature>
<dbReference type="GO" id="GO:0022857">
    <property type="term" value="F:transmembrane transporter activity"/>
    <property type="evidence" value="ECO:0007669"/>
    <property type="project" value="InterPro"/>
</dbReference>
<comment type="similarity">
    <text evidence="6">Belongs to the major facilitator superfamily. Allantoate permease family.</text>
</comment>
<reference evidence="8" key="1">
    <citation type="journal article" date="2021" name="Open Biol.">
        <title>Shared evolutionary footprints suggest mitochondrial oxidative damage underlies multiple complex I losses in fungi.</title>
        <authorList>
            <person name="Schikora-Tamarit M.A."/>
            <person name="Marcet-Houben M."/>
            <person name="Nosek J."/>
            <person name="Gabaldon T."/>
        </authorList>
    </citation>
    <scope>NUCLEOTIDE SEQUENCE</scope>
    <source>
        <strain evidence="8">NCAIM Y.01608</strain>
    </source>
</reference>
<dbReference type="EMBL" id="JAEUBD010001571">
    <property type="protein sequence ID" value="KAH3659057.1"/>
    <property type="molecule type" value="Genomic_DNA"/>
</dbReference>
<dbReference type="Pfam" id="PF07690">
    <property type="entry name" value="MFS_1"/>
    <property type="match status" value="1"/>
</dbReference>
<evidence type="ECO:0008006" key="10">
    <source>
        <dbReference type="Google" id="ProtNLM"/>
    </source>
</evidence>
<keyword evidence="4 7" id="KW-1133">Transmembrane helix</keyword>
<evidence type="ECO:0000256" key="3">
    <source>
        <dbReference type="ARBA" id="ARBA00022692"/>
    </source>
</evidence>
<dbReference type="FunFam" id="1.20.1250.20:FF:000064">
    <property type="entry name" value="MFS allantoate transporter"/>
    <property type="match status" value="1"/>
</dbReference>
<dbReference type="Gene3D" id="1.20.1250.20">
    <property type="entry name" value="MFS general substrate transporter like domains"/>
    <property type="match status" value="2"/>
</dbReference>
<gene>
    <name evidence="8" type="ORF">OGATHE_006783</name>
</gene>
<feature type="transmembrane region" description="Helical" evidence="7">
    <location>
        <begin position="448"/>
        <end position="467"/>
    </location>
</feature>
<feature type="transmembrane region" description="Helical" evidence="7">
    <location>
        <begin position="218"/>
        <end position="239"/>
    </location>
</feature>
<keyword evidence="2" id="KW-0813">Transport</keyword>
<evidence type="ECO:0000313" key="8">
    <source>
        <dbReference type="EMBL" id="KAH3659057.1"/>
    </source>
</evidence>
<feature type="transmembrane region" description="Helical" evidence="7">
    <location>
        <begin position="324"/>
        <end position="346"/>
    </location>
</feature>
<evidence type="ECO:0000256" key="7">
    <source>
        <dbReference type="SAM" id="Phobius"/>
    </source>
</evidence>
<evidence type="ECO:0000256" key="2">
    <source>
        <dbReference type="ARBA" id="ARBA00022448"/>
    </source>
</evidence>
<feature type="transmembrane region" description="Helical" evidence="7">
    <location>
        <begin position="125"/>
        <end position="143"/>
    </location>
</feature>
<dbReference type="InterPro" id="IPR011701">
    <property type="entry name" value="MFS"/>
</dbReference>
<feature type="transmembrane region" description="Helical" evidence="7">
    <location>
        <begin position="353"/>
        <end position="374"/>
    </location>
</feature>
<dbReference type="Proteomes" id="UP000788993">
    <property type="component" value="Unassembled WGS sequence"/>
</dbReference>
<organism evidence="8 9">
    <name type="scientific">Ogataea polymorpha</name>
    <dbReference type="NCBI Taxonomy" id="460523"/>
    <lineage>
        <taxon>Eukaryota</taxon>
        <taxon>Fungi</taxon>
        <taxon>Dikarya</taxon>
        <taxon>Ascomycota</taxon>
        <taxon>Saccharomycotina</taxon>
        <taxon>Pichiomycetes</taxon>
        <taxon>Pichiales</taxon>
        <taxon>Pichiaceae</taxon>
        <taxon>Ogataea</taxon>
    </lineage>
</organism>
<accession>A0A9P8NSW1</accession>
<keyword evidence="3 7" id="KW-0812">Transmembrane</keyword>
<dbReference type="GO" id="GO:0016020">
    <property type="term" value="C:membrane"/>
    <property type="evidence" value="ECO:0007669"/>
    <property type="project" value="UniProtKB-SubCell"/>
</dbReference>
<feature type="transmembrane region" description="Helical" evidence="7">
    <location>
        <begin position="94"/>
        <end position="113"/>
    </location>
</feature>